<dbReference type="InterPro" id="IPR010982">
    <property type="entry name" value="Lambda_DNA-bd_dom_sf"/>
</dbReference>
<evidence type="ECO:0000259" key="1">
    <source>
        <dbReference type="PROSITE" id="PS50943"/>
    </source>
</evidence>
<gene>
    <name evidence="2" type="ORF">C3743_15570</name>
</gene>
<dbReference type="RefSeq" id="WP_089460838.1">
    <property type="nucleotide sequence ID" value="NZ_CM009575.1"/>
</dbReference>
<dbReference type="EMBL" id="PQVP01000002">
    <property type="protein sequence ID" value="POZ81731.1"/>
    <property type="molecule type" value="Genomic_DNA"/>
</dbReference>
<dbReference type="InterPro" id="IPR001387">
    <property type="entry name" value="Cro/C1-type_HTH"/>
</dbReference>
<sequence>MNRLQLNLAYLIAKADTNPNALSQKTNVPQSTIQRALRGTTKQPRLDTIEPLAKYFGVSLHDLLNEDLQARDAAGSGDGQPFASIDSAQALSSFIAAPVRRPGQHPFLPLPEIEGLRPELSVHLNQRIDLCGRPTRVDYLSDTLAVDLSRLTVDSHNVQQSIPMFPLLTRRLWNLSTLRLLTRDSHASRQYYVLVHFEDRKTGEIVADVGADPSAKRILTALQRQATLHGIHLVFQEPALAAPLIEDIELGLDLIDPDFLDLGDDLAE</sequence>
<reference evidence="2 3" key="1">
    <citation type="submission" date="2018-01" db="EMBL/GenBank/DDBJ databases">
        <title>Successful Treatment of Persistent Burkholderia cepacia Bacteremia with Ceftazidime-Avibactam.</title>
        <authorList>
            <person name="Tamma P."/>
            <person name="Fan Y."/>
            <person name="Bergman Y."/>
            <person name="Sick-Samuels A."/>
            <person name="Hsu A."/>
            <person name="Timp W."/>
            <person name="Simner P."/>
        </authorList>
    </citation>
    <scope>NUCLEOTIDE SEQUENCE [LARGE SCALE GENOMIC DNA]</scope>
    <source>
        <strain evidence="2 3">170816</strain>
    </source>
</reference>
<dbReference type="SMART" id="SM00530">
    <property type="entry name" value="HTH_XRE"/>
    <property type="match status" value="1"/>
</dbReference>
<dbReference type="PROSITE" id="PS50943">
    <property type="entry name" value="HTH_CROC1"/>
    <property type="match status" value="1"/>
</dbReference>
<organism evidence="2 3">
    <name type="scientific">Burkholderia contaminans</name>
    <dbReference type="NCBI Taxonomy" id="488447"/>
    <lineage>
        <taxon>Bacteria</taxon>
        <taxon>Pseudomonadati</taxon>
        <taxon>Pseudomonadota</taxon>
        <taxon>Betaproteobacteria</taxon>
        <taxon>Burkholderiales</taxon>
        <taxon>Burkholderiaceae</taxon>
        <taxon>Burkholderia</taxon>
        <taxon>Burkholderia cepacia complex</taxon>
    </lineage>
</organism>
<protein>
    <submittedName>
        <fullName evidence="2">Helix-turn-helix domain-containing protein</fullName>
    </submittedName>
</protein>
<dbReference type="Pfam" id="PF13443">
    <property type="entry name" value="HTH_26"/>
    <property type="match status" value="1"/>
</dbReference>
<dbReference type="GO" id="GO:0003677">
    <property type="term" value="F:DNA binding"/>
    <property type="evidence" value="ECO:0007669"/>
    <property type="project" value="InterPro"/>
</dbReference>
<dbReference type="AlphaFoldDB" id="A0A2S5DRL5"/>
<dbReference type="CDD" id="cd00093">
    <property type="entry name" value="HTH_XRE"/>
    <property type="match status" value="1"/>
</dbReference>
<accession>A0A2S5DRL5</accession>
<evidence type="ECO:0000313" key="2">
    <source>
        <dbReference type="EMBL" id="POZ81731.1"/>
    </source>
</evidence>
<dbReference type="Proteomes" id="UP000238655">
    <property type="component" value="Chromosome 1"/>
</dbReference>
<evidence type="ECO:0000313" key="3">
    <source>
        <dbReference type="Proteomes" id="UP000238655"/>
    </source>
</evidence>
<dbReference type="Gene3D" id="1.10.260.40">
    <property type="entry name" value="lambda repressor-like DNA-binding domains"/>
    <property type="match status" value="1"/>
</dbReference>
<proteinExistence type="predicted"/>
<dbReference type="SUPFAM" id="SSF47413">
    <property type="entry name" value="lambda repressor-like DNA-binding domains"/>
    <property type="match status" value="1"/>
</dbReference>
<comment type="caution">
    <text evidence="2">The sequence shown here is derived from an EMBL/GenBank/DDBJ whole genome shotgun (WGS) entry which is preliminary data.</text>
</comment>
<feature type="domain" description="HTH cro/C1-type" evidence="1">
    <location>
        <begin position="21"/>
        <end position="63"/>
    </location>
</feature>
<name>A0A2S5DRL5_9BURK</name>